<organism evidence="7 8">
    <name type="scientific">Triangularia verruculosa</name>
    <dbReference type="NCBI Taxonomy" id="2587418"/>
    <lineage>
        <taxon>Eukaryota</taxon>
        <taxon>Fungi</taxon>
        <taxon>Dikarya</taxon>
        <taxon>Ascomycota</taxon>
        <taxon>Pezizomycotina</taxon>
        <taxon>Sordariomycetes</taxon>
        <taxon>Sordariomycetidae</taxon>
        <taxon>Sordariales</taxon>
        <taxon>Podosporaceae</taxon>
        <taxon>Triangularia</taxon>
    </lineage>
</organism>
<gene>
    <name evidence="7" type="ORF">QBC40DRAFT_263847</name>
</gene>
<dbReference type="GO" id="GO:0047499">
    <property type="term" value="F:calcium-independent phospholipase A2 activity"/>
    <property type="evidence" value="ECO:0007669"/>
    <property type="project" value="TreeGrafter"/>
</dbReference>
<comment type="caution">
    <text evidence="4">Lacks conserved residue(s) required for the propagation of feature annotation.</text>
</comment>
<name>A0AAN6XJH5_9PEZI</name>
<dbReference type="GO" id="GO:0046486">
    <property type="term" value="P:glycerolipid metabolic process"/>
    <property type="evidence" value="ECO:0007669"/>
    <property type="project" value="UniProtKB-ARBA"/>
</dbReference>
<dbReference type="PANTHER" id="PTHR24185:SF1">
    <property type="entry name" value="CALCIUM-INDEPENDENT PHOSPHOLIPASE A2-GAMMA"/>
    <property type="match status" value="1"/>
</dbReference>
<feature type="active site" description="Nucleophile" evidence="4">
    <location>
        <position position="57"/>
    </location>
</feature>
<evidence type="ECO:0000256" key="3">
    <source>
        <dbReference type="ARBA" id="ARBA00023098"/>
    </source>
</evidence>
<sequence length="1422" mass="161240">MSAENEPINLVSFDGGGVRGVTSLLILHKLMITIKEQHGLAEVPKPCEFFHMMAGTSTGGLIAIMLGRLRMSTEEALVEYDRCAGKIFSSKKWSNMSEKFPSTPLRETIQDLVKRRNLGELMKDPTNPPKGKAVICVMPANEVAAPRLVRTFHNADGWDKDIKIWEAARATTAASTFFKPQPLTSGGTTELYIDAAIGINNPSSYLLQEAVKEFGADRKFGCLVSIGTGTRQVHVGRARSGFMTVIEAPKVVIDVLKVVKNTATDGEEAHRQVAGRFKQCKGSYFRFNVDGAAAAAKLHHYGKMGILKTMTEKYLMKPSVVASLDEVANLLEHSGYEHGLSLGHIAHLDPTQIVRASPKARSRGEASPFFTGREDILDRLDKFFSKRDTGGKPRRQFLLYGIGGAGKTQIAYKFAETAEDRFNKVYYVDGTDIVTITQSYAKIASEEGWGSGGSEQLRLIALKKLAEDPEEWFLIFDNCSPSNRQENVPISNKGNILYTSRDHDLMLEFPDSCVYKVTEMNEGDASELLLTAAGSRYDPKDTHDKALALDVVNELGCLPLAVSQAAAYIRAGMCRLDEYSNLFETERTKLLSNPRFRGASKYDQAVYATFEASCRAIRAIKRREGNSKTGLAADMAMRVLNLVCFFHNEDIVIQTPERAYNRWMVRVERRSETLKLDGILEALSGKPDITPEEFFMVGSHLDKNDRPFLEGLRMLEKFSLVDLKKSPGLASMHVLVHTWARDRLEKEKWARHAHMARMIALESLVETNDIIDDFYLRLVVPHVRACLQHVAPESQPFDILYEGYLLSNLAILSRSDKRYEEAIANLKRFIFIWKTYAWDKVNSVTVVKALSYLMKIYHEKGDLAAAEATGIEAHYRLMQFYIDLLENGEILKDEEEQAKKELERERVAGGPLPGSHEADDQGNPSSETAASGPRKRDDTAFRNHYNNLSLTESIQLEVASISERMAEIYHDQGDLQQMGNHLETCLDIRKRLMAPDDIELWQSEDEFHRKTTKLRDAMYWGRRRDEIEALVKKYGLEDTYVKHTYLRRVHQNFADSIVRTQQFTNKYPIYLYETALELYVGLLKSFSTFHIYSDRRVLEARRMMIFCYVKLERGDEAEDAARKCLELARNEYGDWHQETALSLEELHRALVCSRGGCDREALHVIEQALVRGRIALGMGHRISKRMEKKVEWALNNLQPELSTWELSTDDELLRPRFRVDEVVDKDENRIQLFGPSNEIPERRMLALEEAKEFLKKPSKGKANEHTITTHQPISSAPENTPPSKSIRKTADESSAPEDMPAAKITRKPTAEPPNLPDRKEDEPEITSGQYERSSVELMDPEVEENMQLLRRYTDQMTRTPETKPGTIVEPASTHFKMKPRTRTHYRRRALRTALYSFLNKGKKQDESIELTTLKPASDPVAV</sequence>
<keyword evidence="1 4" id="KW-0378">Hydrolase</keyword>
<feature type="region of interest" description="Disordered" evidence="5">
    <location>
        <begin position="1254"/>
        <end position="1336"/>
    </location>
</feature>
<dbReference type="SUPFAM" id="SSF52151">
    <property type="entry name" value="FabD/lysophospholipase-like"/>
    <property type="match status" value="1"/>
</dbReference>
<evidence type="ECO:0000256" key="2">
    <source>
        <dbReference type="ARBA" id="ARBA00022963"/>
    </source>
</evidence>
<feature type="domain" description="PNPLA" evidence="6">
    <location>
        <begin position="11"/>
        <end position="207"/>
    </location>
</feature>
<reference evidence="7" key="2">
    <citation type="submission" date="2023-05" db="EMBL/GenBank/DDBJ databases">
        <authorList>
            <consortium name="Lawrence Berkeley National Laboratory"/>
            <person name="Steindorff A."/>
            <person name="Hensen N."/>
            <person name="Bonometti L."/>
            <person name="Westerberg I."/>
            <person name="Brannstrom I.O."/>
            <person name="Guillou S."/>
            <person name="Cros-Aarteil S."/>
            <person name="Calhoun S."/>
            <person name="Haridas S."/>
            <person name="Kuo A."/>
            <person name="Mondo S."/>
            <person name="Pangilinan J."/>
            <person name="Riley R."/>
            <person name="Labutti K."/>
            <person name="Andreopoulos B."/>
            <person name="Lipzen A."/>
            <person name="Chen C."/>
            <person name="Yanf M."/>
            <person name="Daum C."/>
            <person name="Ng V."/>
            <person name="Clum A."/>
            <person name="Ohm R."/>
            <person name="Martin F."/>
            <person name="Silar P."/>
            <person name="Natvig D."/>
            <person name="Lalanne C."/>
            <person name="Gautier V."/>
            <person name="Ament-Velasquez S.L."/>
            <person name="Kruys A."/>
            <person name="Hutchinson M.I."/>
            <person name="Powell A.J."/>
            <person name="Barry K."/>
            <person name="Miller A.N."/>
            <person name="Grigoriev I.V."/>
            <person name="Debuchy R."/>
            <person name="Gladieux P."/>
            <person name="Thoren M.H."/>
            <person name="Johannesson H."/>
        </authorList>
    </citation>
    <scope>NUCLEOTIDE SEQUENCE</scope>
    <source>
        <strain evidence="7">CBS 315.58</strain>
    </source>
</reference>
<evidence type="ECO:0000313" key="7">
    <source>
        <dbReference type="EMBL" id="KAK4201769.1"/>
    </source>
</evidence>
<dbReference type="Gene3D" id="3.40.1090.10">
    <property type="entry name" value="Cytosolic phospholipase A2 catalytic domain"/>
    <property type="match status" value="1"/>
</dbReference>
<dbReference type="Gene3D" id="1.25.40.10">
    <property type="entry name" value="Tetratricopeptide repeat domain"/>
    <property type="match status" value="2"/>
</dbReference>
<dbReference type="EMBL" id="MU863903">
    <property type="protein sequence ID" value="KAK4201769.1"/>
    <property type="molecule type" value="Genomic_DNA"/>
</dbReference>
<evidence type="ECO:0000256" key="5">
    <source>
        <dbReference type="SAM" id="MobiDB-lite"/>
    </source>
</evidence>
<protein>
    <recommendedName>
        <fullName evidence="6">PNPLA domain-containing protein</fullName>
    </recommendedName>
</protein>
<dbReference type="SUPFAM" id="SSF48452">
    <property type="entry name" value="TPR-like"/>
    <property type="match status" value="1"/>
</dbReference>
<evidence type="ECO:0000313" key="8">
    <source>
        <dbReference type="Proteomes" id="UP001303160"/>
    </source>
</evidence>
<feature type="short sequence motif" description="GXSXG" evidence="4">
    <location>
        <begin position="55"/>
        <end position="59"/>
    </location>
</feature>
<keyword evidence="3 4" id="KW-0443">Lipid metabolism</keyword>
<dbReference type="Gene3D" id="3.40.50.300">
    <property type="entry name" value="P-loop containing nucleotide triphosphate hydrolases"/>
    <property type="match status" value="1"/>
</dbReference>
<dbReference type="GO" id="GO:0016042">
    <property type="term" value="P:lipid catabolic process"/>
    <property type="evidence" value="ECO:0007669"/>
    <property type="project" value="UniProtKB-UniRule"/>
</dbReference>
<dbReference type="InterPro" id="IPR027417">
    <property type="entry name" value="P-loop_NTPase"/>
</dbReference>
<evidence type="ECO:0000256" key="1">
    <source>
        <dbReference type="ARBA" id="ARBA00022801"/>
    </source>
</evidence>
<reference evidence="7" key="1">
    <citation type="journal article" date="2023" name="Mol. Phylogenet. Evol.">
        <title>Genome-scale phylogeny and comparative genomics of the fungal order Sordariales.</title>
        <authorList>
            <person name="Hensen N."/>
            <person name="Bonometti L."/>
            <person name="Westerberg I."/>
            <person name="Brannstrom I.O."/>
            <person name="Guillou S."/>
            <person name="Cros-Aarteil S."/>
            <person name="Calhoun S."/>
            <person name="Haridas S."/>
            <person name="Kuo A."/>
            <person name="Mondo S."/>
            <person name="Pangilinan J."/>
            <person name="Riley R."/>
            <person name="LaButti K."/>
            <person name="Andreopoulos B."/>
            <person name="Lipzen A."/>
            <person name="Chen C."/>
            <person name="Yan M."/>
            <person name="Daum C."/>
            <person name="Ng V."/>
            <person name="Clum A."/>
            <person name="Steindorff A."/>
            <person name="Ohm R.A."/>
            <person name="Martin F."/>
            <person name="Silar P."/>
            <person name="Natvig D.O."/>
            <person name="Lalanne C."/>
            <person name="Gautier V."/>
            <person name="Ament-Velasquez S.L."/>
            <person name="Kruys A."/>
            <person name="Hutchinson M.I."/>
            <person name="Powell A.J."/>
            <person name="Barry K."/>
            <person name="Miller A.N."/>
            <person name="Grigoriev I.V."/>
            <person name="Debuchy R."/>
            <person name="Gladieux P."/>
            <person name="Hiltunen Thoren M."/>
            <person name="Johannesson H."/>
        </authorList>
    </citation>
    <scope>NUCLEOTIDE SEQUENCE</scope>
    <source>
        <strain evidence="7">CBS 315.58</strain>
    </source>
</reference>
<dbReference type="CDD" id="cd07216">
    <property type="entry name" value="Pat17_PNPLA8_PNPLA9_like3"/>
    <property type="match status" value="1"/>
</dbReference>
<dbReference type="PROSITE" id="PS51635">
    <property type="entry name" value="PNPLA"/>
    <property type="match status" value="1"/>
</dbReference>
<feature type="compositionally biased region" description="Basic and acidic residues" evidence="5">
    <location>
        <begin position="897"/>
        <end position="907"/>
    </location>
</feature>
<accession>A0AAN6XJH5</accession>
<feature type="region of interest" description="Disordered" evidence="5">
    <location>
        <begin position="897"/>
        <end position="940"/>
    </location>
</feature>
<proteinExistence type="predicted"/>
<dbReference type="InterPro" id="IPR016035">
    <property type="entry name" value="Acyl_Trfase/lysoPLipase"/>
</dbReference>
<feature type="active site" description="Proton acceptor" evidence="4">
    <location>
        <position position="194"/>
    </location>
</feature>
<feature type="compositionally biased region" description="Polar residues" evidence="5">
    <location>
        <begin position="1265"/>
        <end position="1283"/>
    </location>
</feature>
<dbReference type="InterPro" id="IPR002641">
    <property type="entry name" value="PNPLA_dom"/>
</dbReference>
<comment type="caution">
    <text evidence="7">The sequence shown here is derived from an EMBL/GenBank/DDBJ whole genome shotgun (WGS) entry which is preliminary data.</text>
</comment>
<feature type="short sequence motif" description="GXGXXG" evidence="4">
    <location>
        <begin position="15"/>
        <end position="20"/>
    </location>
</feature>
<keyword evidence="2 4" id="KW-0442">Lipid degradation</keyword>
<dbReference type="Proteomes" id="UP001303160">
    <property type="component" value="Unassembled WGS sequence"/>
</dbReference>
<keyword evidence="8" id="KW-1185">Reference proteome</keyword>
<dbReference type="GO" id="GO:0016020">
    <property type="term" value="C:membrane"/>
    <property type="evidence" value="ECO:0007669"/>
    <property type="project" value="TreeGrafter"/>
</dbReference>
<evidence type="ECO:0000256" key="4">
    <source>
        <dbReference type="PROSITE-ProRule" id="PRU01161"/>
    </source>
</evidence>
<dbReference type="InterPro" id="IPR011990">
    <property type="entry name" value="TPR-like_helical_dom_sf"/>
</dbReference>
<evidence type="ECO:0000259" key="6">
    <source>
        <dbReference type="PROSITE" id="PS51635"/>
    </source>
</evidence>
<dbReference type="Pfam" id="PF01734">
    <property type="entry name" value="Patatin"/>
    <property type="match status" value="1"/>
</dbReference>
<dbReference type="SUPFAM" id="SSF52540">
    <property type="entry name" value="P-loop containing nucleoside triphosphate hydrolases"/>
    <property type="match status" value="1"/>
</dbReference>
<dbReference type="PANTHER" id="PTHR24185">
    <property type="entry name" value="CALCIUM-INDEPENDENT PHOSPHOLIPASE A2-GAMMA"/>
    <property type="match status" value="1"/>
</dbReference>
<dbReference type="GO" id="GO:0019369">
    <property type="term" value="P:arachidonate metabolic process"/>
    <property type="evidence" value="ECO:0007669"/>
    <property type="project" value="TreeGrafter"/>
</dbReference>